<dbReference type="EMBL" id="JANIBC010000004">
    <property type="protein sequence ID" value="MCQ8185258.1"/>
    <property type="molecule type" value="Genomic_DNA"/>
</dbReference>
<name>A0A9X2L8X3_9PROT</name>
<evidence type="ECO:0000313" key="3">
    <source>
        <dbReference type="Proteomes" id="UP001142610"/>
    </source>
</evidence>
<gene>
    <name evidence="2" type="ORF">NOG11_07615</name>
</gene>
<dbReference type="Proteomes" id="UP001142610">
    <property type="component" value="Unassembled WGS sequence"/>
</dbReference>
<reference evidence="2" key="1">
    <citation type="submission" date="2022-07" db="EMBL/GenBank/DDBJ databases">
        <title>Parvularcula maris sp. nov., an algicidal bacterium isolated from seawater.</title>
        <authorList>
            <person name="Li F."/>
        </authorList>
    </citation>
    <scope>NUCLEOTIDE SEQUENCE</scope>
    <source>
        <strain evidence="2">BGMRC 0090</strain>
    </source>
</reference>
<feature type="transmembrane region" description="Helical" evidence="1">
    <location>
        <begin position="116"/>
        <end position="133"/>
    </location>
</feature>
<keyword evidence="1" id="KW-0472">Membrane</keyword>
<protein>
    <submittedName>
        <fullName evidence="2">Uncharacterized protein</fullName>
    </submittedName>
</protein>
<proteinExistence type="predicted"/>
<evidence type="ECO:0000256" key="1">
    <source>
        <dbReference type="SAM" id="Phobius"/>
    </source>
</evidence>
<sequence>MVTEGHKPSVVFWVVGVLALLWNGFGLLDLVMTMTNNEAYLADYPPELLAYWRDMPFWRDILWIVGVGTAVIAAILFLLRNKLAAPLYAVAPISMVIGLAHDAAAGGIALMGTGGLIGSLAILAVSTALWWYARRQARKGVLR</sequence>
<evidence type="ECO:0000313" key="2">
    <source>
        <dbReference type="EMBL" id="MCQ8185258.1"/>
    </source>
</evidence>
<keyword evidence="3" id="KW-1185">Reference proteome</keyword>
<feature type="transmembrane region" description="Helical" evidence="1">
    <location>
        <begin position="61"/>
        <end position="79"/>
    </location>
</feature>
<keyword evidence="1" id="KW-1133">Transmembrane helix</keyword>
<feature type="transmembrane region" description="Helical" evidence="1">
    <location>
        <begin position="86"/>
        <end position="110"/>
    </location>
</feature>
<accession>A0A9X2L8X3</accession>
<feature type="transmembrane region" description="Helical" evidence="1">
    <location>
        <begin position="12"/>
        <end position="32"/>
    </location>
</feature>
<dbReference type="AlphaFoldDB" id="A0A9X2L8X3"/>
<comment type="caution">
    <text evidence="2">The sequence shown here is derived from an EMBL/GenBank/DDBJ whole genome shotgun (WGS) entry which is preliminary data.</text>
</comment>
<organism evidence="2 3">
    <name type="scientific">Parvularcula maris</name>
    <dbReference type="NCBI Taxonomy" id="2965077"/>
    <lineage>
        <taxon>Bacteria</taxon>
        <taxon>Pseudomonadati</taxon>
        <taxon>Pseudomonadota</taxon>
        <taxon>Alphaproteobacteria</taxon>
        <taxon>Parvularculales</taxon>
        <taxon>Parvularculaceae</taxon>
        <taxon>Parvularcula</taxon>
    </lineage>
</organism>
<keyword evidence="1" id="KW-0812">Transmembrane</keyword>